<evidence type="ECO:0000256" key="5">
    <source>
        <dbReference type="ARBA" id="ARBA00022692"/>
    </source>
</evidence>
<comment type="subunit">
    <text evidence="3">Homodimer.</text>
</comment>
<evidence type="ECO:0000256" key="6">
    <source>
        <dbReference type="ARBA" id="ARBA00022989"/>
    </source>
</evidence>
<evidence type="ECO:0000256" key="10">
    <source>
        <dbReference type="ARBA" id="ARBA00052927"/>
    </source>
</evidence>
<keyword evidence="14" id="KW-1185">Reference proteome</keyword>
<evidence type="ECO:0000313" key="13">
    <source>
        <dbReference type="EMBL" id="CAH2041949.1"/>
    </source>
</evidence>
<evidence type="ECO:0000259" key="12">
    <source>
        <dbReference type="PROSITE" id="PS51387"/>
    </source>
</evidence>
<dbReference type="InterPro" id="IPR016166">
    <property type="entry name" value="FAD-bd_PCMH"/>
</dbReference>
<dbReference type="InterPro" id="IPR040165">
    <property type="entry name" value="Diminuto-like"/>
</dbReference>
<dbReference type="Proteomes" id="UP000837857">
    <property type="component" value="Chromosome 14"/>
</dbReference>
<evidence type="ECO:0000256" key="7">
    <source>
        <dbReference type="ARBA" id="ARBA00023136"/>
    </source>
</evidence>
<dbReference type="EMBL" id="OW152826">
    <property type="protein sequence ID" value="CAH2041949.1"/>
    <property type="molecule type" value="Genomic_DNA"/>
</dbReference>
<keyword evidence="7 11" id="KW-0472">Membrane</keyword>
<accession>A0ABN8HVA5</accession>
<dbReference type="InterPro" id="IPR036318">
    <property type="entry name" value="FAD-bd_PCMH-like_sf"/>
</dbReference>
<name>A0ABN8HVA5_9NEOP</name>
<comment type="subcellular location">
    <subcellularLocation>
        <location evidence="1">Membrane</location>
        <topology evidence="1">Single-pass membrane protein</topology>
    </subcellularLocation>
    <subcellularLocation>
        <location evidence="2">Peroxisome</location>
    </subcellularLocation>
</comment>
<keyword evidence="6 11" id="KW-1133">Transmembrane helix</keyword>
<keyword evidence="5 11" id="KW-0812">Transmembrane</keyword>
<evidence type="ECO:0000256" key="9">
    <source>
        <dbReference type="ARBA" id="ARBA00051033"/>
    </source>
</evidence>
<comment type="catalytic activity">
    <reaction evidence="10">
        <text>5alpha-cholest-8-en-3beta-ol + NADP(+) = zymosterol + NADPH + H(+)</text>
        <dbReference type="Rhea" id="RHEA:36399"/>
        <dbReference type="ChEBI" id="CHEBI:15378"/>
        <dbReference type="ChEBI" id="CHEBI:16608"/>
        <dbReference type="ChEBI" id="CHEBI:18252"/>
        <dbReference type="ChEBI" id="CHEBI:57783"/>
        <dbReference type="ChEBI" id="CHEBI:58349"/>
        <dbReference type="EC" id="1.3.1.72"/>
    </reaction>
    <physiologicalReaction direction="right-to-left" evidence="10">
        <dbReference type="Rhea" id="RHEA:36401"/>
    </physiologicalReaction>
</comment>
<feature type="transmembrane region" description="Helical" evidence="11">
    <location>
        <begin position="20"/>
        <end position="37"/>
    </location>
</feature>
<dbReference type="SUPFAM" id="SSF56176">
    <property type="entry name" value="FAD-binding/transporter-associated domain-like"/>
    <property type="match status" value="1"/>
</dbReference>
<evidence type="ECO:0000313" key="14">
    <source>
        <dbReference type="Proteomes" id="UP000837857"/>
    </source>
</evidence>
<gene>
    <name evidence="13" type="ORF">IPOD504_LOCUS3483</name>
</gene>
<dbReference type="PANTHER" id="PTHR10801">
    <property type="entry name" value="24-DEHYDROCHOLESTEROL REDUCTASE"/>
    <property type="match status" value="1"/>
</dbReference>
<dbReference type="InterPro" id="IPR016169">
    <property type="entry name" value="FAD-bd_PCMH_sub2"/>
</dbReference>
<dbReference type="Gene3D" id="3.30.465.10">
    <property type="match status" value="1"/>
</dbReference>
<dbReference type="EC" id="1.3.1.72" evidence="4"/>
<feature type="non-terminal residue" evidence="13">
    <location>
        <position position="534"/>
    </location>
</feature>
<dbReference type="PANTHER" id="PTHR10801:SF2">
    <property type="entry name" value="FAD-BINDING PCMH-TYPE DOMAIN-CONTAINING PROTEIN"/>
    <property type="match status" value="1"/>
</dbReference>
<evidence type="ECO:0000256" key="11">
    <source>
        <dbReference type="SAM" id="Phobius"/>
    </source>
</evidence>
<dbReference type="Pfam" id="PF01565">
    <property type="entry name" value="FAD_binding_4"/>
    <property type="match status" value="1"/>
</dbReference>
<keyword evidence="8" id="KW-0576">Peroxisome</keyword>
<evidence type="ECO:0000256" key="2">
    <source>
        <dbReference type="ARBA" id="ARBA00004275"/>
    </source>
</evidence>
<evidence type="ECO:0000256" key="1">
    <source>
        <dbReference type="ARBA" id="ARBA00004167"/>
    </source>
</evidence>
<sequence length="534" mass="61083">MLPEAVKQRVIRWLERNRELVVLVFCLPASFLFAALLKARSSLSRLCARHDHDEAVGEIQRRVQEWNKLPARERRLLCTSRPNWLSLSTKFFQKHLHHRVPVPLYGILDLDESSMLVRVEPMVTVGDITDYLIPKGYSLAVTIELVDATLGGLALGAGMSTHSHKAGLYHETITSYEVVLSDGTLVTATEDNEHADLFRALPCSHGSLGLLIALTLRIVKVKPYVKLTYIPVSGQKEYCNMLRELSGANEATPASHTDFLEGTIFSEERAVIMAGDYSEFDPRIRLNHCAKWYKPWFYKHIESVLSIGAITELMPLRDYLLRHNRPIFWVLEDVLSFGNEPWFRALFGWLLPPKPAFLKFTTTRGVREYTFTKQVFQDIVLPIAELESQVRVASGLFDKFPLLVYPCRIIDRGRSTGQLRRPHRRYLVPGTDYAMYNDLGIYGVPGAVKKGRRYDPVASMRGMERYASQVGGFSFLYADIFMTREEFGQMFDLDLYEEVRRRYKAEGAFPHLYDKVKPEIDVFAIGDECGTRLT</sequence>
<evidence type="ECO:0000256" key="8">
    <source>
        <dbReference type="ARBA" id="ARBA00023140"/>
    </source>
</evidence>
<reference evidence="13" key="1">
    <citation type="submission" date="2022-03" db="EMBL/GenBank/DDBJ databases">
        <authorList>
            <person name="Martin H S."/>
        </authorList>
    </citation>
    <scope>NUCLEOTIDE SEQUENCE</scope>
</reference>
<feature type="domain" description="FAD-binding PCMH-type" evidence="12">
    <location>
        <begin position="43"/>
        <end position="221"/>
    </location>
</feature>
<organism evidence="13 14">
    <name type="scientific">Iphiclides podalirius</name>
    <name type="common">scarce swallowtail</name>
    <dbReference type="NCBI Taxonomy" id="110791"/>
    <lineage>
        <taxon>Eukaryota</taxon>
        <taxon>Metazoa</taxon>
        <taxon>Ecdysozoa</taxon>
        <taxon>Arthropoda</taxon>
        <taxon>Hexapoda</taxon>
        <taxon>Insecta</taxon>
        <taxon>Pterygota</taxon>
        <taxon>Neoptera</taxon>
        <taxon>Endopterygota</taxon>
        <taxon>Lepidoptera</taxon>
        <taxon>Glossata</taxon>
        <taxon>Ditrysia</taxon>
        <taxon>Papilionoidea</taxon>
        <taxon>Papilionidae</taxon>
        <taxon>Papilioninae</taxon>
        <taxon>Iphiclides</taxon>
    </lineage>
</organism>
<evidence type="ECO:0000256" key="3">
    <source>
        <dbReference type="ARBA" id="ARBA00011738"/>
    </source>
</evidence>
<dbReference type="InterPro" id="IPR006094">
    <property type="entry name" value="Oxid_FAD_bind_N"/>
</dbReference>
<protein>
    <recommendedName>
        <fullName evidence="4">Delta(24)-sterol reductase</fullName>
        <ecNumber evidence="4">1.3.1.72</ecNumber>
    </recommendedName>
</protein>
<evidence type="ECO:0000256" key="4">
    <source>
        <dbReference type="ARBA" id="ARBA00012405"/>
    </source>
</evidence>
<dbReference type="PROSITE" id="PS51387">
    <property type="entry name" value="FAD_PCMH"/>
    <property type="match status" value="1"/>
</dbReference>
<comment type="catalytic activity">
    <reaction evidence="9">
        <text>lanosterol + NADPH + H(+) = 24,25-dihydrolanosterol + NADP(+)</text>
        <dbReference type="Rhea" id="RHEA:33919"/>
        <dbReference type="ChEBI" id="CHEBI:15378"/>
        <dbReference type="ChEBI" id="CHEBI:16521"/>
        <dbReference type="ChEBI" id="CHEBI:28113"/>
        <dbReference type="ChEBI" id="CHEBI:57783"/>
        <dbReference type="ChEBI" id="CHEBI:58349"/>
    </reaction>
    <physiologicalReaction direction="left-to-right" evidence="9">
        <dbReference type="Rhea" id="RHEA:33920"/>
    </physiologicalReaction>
</comment>
<proteinExistence type="predicted"/>